<dbReference type="Gene3D" id="3.30.50.10">
    <property type="entry name" value="Erythroid Transcription Factor GATA-1, subunit A"/>
    <property type="match status" value="1"/>
</dbReference>
<dbReference type="InterPro" id="IPR013088">
    <property type="entry name" value="Znf_NHR/GATA"/>
</dbReference>
<proteinExistence type="predicted"/>
<keyword evidence="6" id="KW-0804">Transcription</keyword>
<organism evidence="11 12">
    <name type="scientific">Ditylenchus dipsaci</name>
    <dbReference type="NCBI Taxonomy" id="166011"/>
    <lineage>
        <taxon>Eukaryota</taxon>
        <taxon>Metazoa</taxon>
        <taxon>Ecdysozoa</taxon>
        <taxon>Nematoda</taxon>
        <taxon>Chromadorea</taxon>
        <taxon>Rhabditida</taxon>
        <taxon>Tylenchina</taxon>
        <taxon>Tylenchomorpha</taxon>
        <taxon>Sphaerularioidea</taxon>
        <taxon>Anguinidae</taxon>
        <taxon>Anguininae</taxon>
        <taxon>Ditylenchus</taxon>
    </lineage>
</organism>
<evidence type="ECO:0000313" key="11">
    <source>
        <dbReference type="Proteomes" id="UP000887574"/>
    </source>
</evidence>
<dbReference type="AlphaFoldDB" id="A0A915CT83"/>
<evidence type="ECO:0000256" key="5">
    <source>
        <dbReference type="ARBA" id="ARBA00023125"/>
    </source>
</evidence>
<dbReference type="PANTHER" id="PTHR24085:SF9">
    <property type="match status" value="1"/>
</dbReference>
<dbReference type="Proteomes" id="UP000887574">
    <property type="component" value="Unplaced"/>
</dbReference>
<feature type="domain" description="Nuclear receptor" evidence="10">
    <location>
        <begin position="178"/>
        <end position="251"/>
    </location>
</feature>
<evidence type="ECO:0000256" key="3">
    <source>
        <dbReference type="ARBA" id="ARBA00022833"/>
    </source>
</evidence>
<dbReference type="GO" id="GO:0071376">
    <property type="term" value="P:cellular response to corticotropin-releasing hormone stimulus"/>
    <property type="evidence" value="ECO:0007669"/>
    <property type="project" value="TreeGrafter"/>
</dbReference>
<dbReference type="InterPro" id="IPR001628">
    <property type="entry name" value="Znf_hrmn_rcpt"/>
</dbReference>
<keyword evidence="8" id="KW-0539">Nucleus</keyword>
<dbReference type="Pfam" id="PF00105">
    <property type="entry name" value="zf-C4"/>
    <property type="match status" value="1"/>
</dbReference>
<evidence type="ECO:0000313" key="12">
    <source>
        <dbReference type="WBParaSite" id="jg1189"/>
    </source>
</evidence>
<dbReference type="WBParaSite" id="jg1189">
    <property type="protein sequence ID" value="jg1189"/>
    <property type="gene ID" value="jg1189"/>
</dbReference>
<evidence type="ECO:0000256" key="4">
    <source>
        <dbReference type="ARBA" id="ARBA00023015"/>
    </source>
</evidence>
<dbReference type="PRINTS" id="PR00047">
    <property type="entry name" value="STROIDFINGER"/>
</dbReference>
<evidence type="ECO:0000256" key="6">
    <source>
        <dbReference type="ARBA" id="ARBA00023163"/>
    </source>
</evidence>
<dbReference type="GO" id="GO:0000978">
    <property type="term" value="F:RNA polymerase II cis-regulatory region sequence-specific DNA binding"/>
    <property type="evidence" value="ECO:0007669"/>
    <property type="project" value="TreeGrafter"/>
</dbReference>
<evidence type="ECO:0000256" key="2">
    <source>
        <dbReference type="ARBA" id="ARBA00022771"/>
    </source>
</evidence>
<dbReference type="GO" id="GO:0000981">
    <property type="term" value="F:DNA-binding transcription factor activity, RNA polymerase II-specific"/>
    <property type="evidence" value="ECO:0007669"/>
    <property type="project" value="TreeGrafter"/>
</dbReference>
<dbReference type="PANTHER" id="PTHR24085">
    <property type="entry name" value="NUCLEAR HORMONE RECEPTOR"/>
    <property type="match status" value="1"/>
</dbReference>
<evidence type="ECO:0000256" key="1">
    <source>
        <dbReference type="ARBA" id="ARBA00022723"/>
    </source>
</evidence>
<keyword evidence="1" id="KW-0479">Metal-binding</keyword>
<keyword evidence="4" id="KW-0805">Transcription regulation</keyword>
<keyword evidence="3" id="KW-0862">Zinc</keyword>
<dbReference type="GO" id="GO:0005634">
    <property type="term" value="C:nucleus"/>
    <property type="evidence" value="ECO:0007669"/>
    <property type="project" value="TreeGrafter"/>
</dbReference>
<dbReference type="GO" id="GO:0035259">
    <property type="term" value="F:nuclear glucocorticoid receptor binding"/>
    <property type="evidence" value="ECO:0007669"/>
    <property type="project" value="TreeGrafter"/>
</dbReference>
<evidence type="ECO:0000259" key="10">
    <source>
        <dbReference type="PROSITE" id="PS51030"/>
    </source>
</evidence>
<keyword evidence="7" id="KW-0675">Receptor</keyword>
<evidence type="ECO:0000256" key="7">
    <source>
        <dbReference type="ARBA" id="ARBA00023170"/>
    </source>
</evidence>
<sequence length="251" mass="27196">MDVTTVHNIMSSFWPRGIPLTTTQNQLLSAAIDHHHQQHQSNYSTTSNMMLSPQGPSREPQPHHFGQIRISPTMAVIDAHHDGPMEHGLSALTSRSALPPTSNNSVIVSRGCCPPSAAPTPPALEQDEEAKSSVEEMLAEALGWSVDGDNGVWDLDSSSECATSTNTDSSGQSKAKGALLCQVCSDNASGFHYGINSCEGCKGFFRRSIQQKIQYKTCAKNKGCAIVRSNRNRCQFCRFQKCLAVGMSRDA</sequence>
<protein>
    <submittedName>
        <fullName evidence="12">Nuclear receptor domain-containing protein</fullName>
    </submittedName>
</protein>
<dbReference type="PROSITE" id="PS51030">
    <property type="entry name" value="NUCLEAR_REC_DBD_2"/>
    <property type="match status" value="1"/>
</dbReference>
<feature type="compositionally biased region" description="Polar residues" evidence="9">
    <location>
        <begin position="39"/>
        <end position="55"/>
    </location>
</feature>
<feature type="region of interest" description="Disordered" evidence="9">
    <location>
        <begin position="34"/>
        <end position="63"/>
    </location>
</feature>
<evidence type="ECO:0000256" key="9">
    <source>
        <dbReference type="SAM" id="MobiDB-lite"/>
    </source>
</evidence>
<dbReference type="PROSITE" id="PS00031">
    <property type="entry name" value="NUCLEAR_REC_DBD_1"/>
    <property type="match status" value="1"/>
</dbReference>
<dbReference type="FunFam" id="3.30.50.10:FF:000084">
    <property type="entry name" value="PPARA"/>
    <property type="match status" value="1"/>
</dbReference>
<dbReference type="SUPFAM" id="SSF57716">
    <property type="entry name" value="Glucocorticoid receptor-like (DNA-binding domain)"/>
    <property type="match status" value="1"/>
</dbReference>
<evidence type="ECO:0000256" key="8">
    <source>
        <dbReference type="ARBA" id="ARBA00023242"/>
    </source>
</evidence>
<keyword evidence="11" id="KW-1185">Reference proteome</keyword>
<keyword evidence="5" id="KW-0238">DNA-binding</keyword>
<dbReference type="SMART" id="SM00399">
    <property type="entry name" value="ZnF_C4"/>
    <property type="match status" value="1"/>
</dbReference>
<name>A0A915CT83_9BILA</name>
<reference evidence="12" key="1">
    <citation type="submission" date="2022-11" db="UniProtKB">
        <authorList>
            <consortium name="WormBaseParasite"/>
        </authorList>
    </citation>
    <scope>IDENTIFICATION</scope>
</reference>
<accession>A0A915CT83</accession>
<keyword evidence="2" id="KW-0863">Zinc-finger</keyword>
<dbReference type="GO" id="GO:0008270">
    <property type="term" value="F:zinc ion binding"/>
    <property type="evidence" value="ECO:0007669"/>
    <property type="project" value="UniProtKB-KW"/>
</dbReference>
<dbReference type="GO" id="GO:0005667">
    <property type="term" value="C:transcription regulator complex"/>
    <property type="evidence" value="ECO:0007669"/>
    <property type="project" value="TreeGrafter"/>
</dbReference>